<dbReference type="Pfam" id="PF13240">
    <property type="entry name" value="Zn_Ribbon_1"/>
    <property type="match status" value="1"/>
</dbReference>
<keyword evidence="2" id="KW-1133">Transmembrane helix</keyword>
<dbReference type="Proteomes" id="UP000518316">
    <property type="component" value="Unassembled WGS sequence"/>
</dbReference>
<dbReference type="EMBL" id="JACIVD010000048">
    <property type="protein sequence ID" value="MBB1122819.1"/>
    <property type="molecule type" value="Genomic_DNA"/>
</dbReference>
<dbReference type="Gene3D" id="4.10.1060.50">
    <property type="match status" value="1"/>
</dbReference>
<accession>A0A7W3TTG7</accession>
<feature type="transmembrane region" description="Helical" evidence="2">
    <location>
        <begin position="47"/>
        <end position="65"/>
    </location>
</feature>
<keyword evidence="2" id="KW-0812">Transmembrane</keyword>
<evidence type="ECO:0000256" key="1">
    <source>
        <dbReference type="SAM" id="MobiDB-lite"/>
    </source>
</evidence>
<feature type="domain" description="Zinc-ribbon" evidence="3">
    <location>
        <begin position="5"/>
        <end position="25"/>
    </location>
</feature>
<dbReference type="InterPro" id="IPR038587">
    <property type="entry name" value="Ribosomal_eL40_sf"/>
</dbReference>
<gene>
    <name evidence="4" type="ORF">H5S40_10580</name>
    <name evidence="5" type="ORF">H5S41_02395</name>
</gene>
<organism evidence="4 6">
    <name type="scientific">Limosilactobacillus albertensis</name>
    <dbReference type="NCBI Taxonomy" id="2759752"/>
    <lineage>
        <taxon>Bacteria</taxon>
        <taxon>Bacillati</taxon>
        <taxon>Bacillota</taxon>
        <taxon>Bacilli</taxon>
        <taxon>Lactobacillales</taxon>
        <taxon>Lactobacillaceae</taxon>
        <taxon>Limosilactobacillus</taxon>
    </lineage>
</organism>
<dbReference type="Proteomes" id="UP000547628">
    <property type="component" value="Unassembled WGS sequence"/>
</dbReference>
<dbReference type="EMBL" id="JACIVC010000070">
    <property type="protein sequence ID" value="MBB1070590.1"/>
    <property type="molecule type" value="Genomic_DNA"/>
</dbReference>
<protein>
    <submittedName>
        <fullName evidence="4">Zinc ribbon domain-containing protein</fullName>
    </submittedName>
</protein>
<reference evidence="6 7" key="1">
    <citation type="submission" date="2020-07" db="EMBL/GenBank/DDBJ databases">
        <title>Description of Limosilactobacillus balticus sp. nov., Limosilactobacillus agrestis sp. nov., Limosilactobacillus albertensis sp. nov., Limosilactobacillus rudii sp. nov., Limosilactobacillus fastidiosus sp. nov., five novel Limosilactobacillus species isolated from the vertebrate gastrointestinal tract, and proposal of 6 subspecies of Limosilactobacillus reuteri adapted to the gastrointestinal tract of specific vertebrate hosts.</title>
        <authorList>
            <person name="Li F."/>
            <person name="Cheng C."/>
            <person name="Zheng J."/>
            <person name="Quevedo R.M."/>
            <person name="Li J."/>
            <person name="Roos S."/>
            <person name="Gaenzle M.G."/>
            <person name="Walter J."/>
        </authorList>
    </citation>
    <scope>NUCLEOTIDE SEQUENCE [LARGE SCALE GENOMIC DNA]</scope>
    <source>
        <strain evidence="5 7">Lr3000</strain>
        <strain evidence="4 6">RRLNB_1_1</strain>
    </source>
</reference>
<feature type="region of interest" description="Disordered" evidence="1">
    <location>
        <begin position="75"/>
        <end position="115"/>
    </location>
</feature>
<comment type="caution">
    <text evidence="4">The sequence shown here is derived from an EMBL/GenBank/DDBJ whole genome shotgun (WGS) entry which is preliminary data.</text>
</comment>
<dbReference type="RefSeq" id="WP_182599048.1">
    <property type="nucleotide sequence ID" value="NZ_JACIVC010000070.1"/>
</dbReference>
<evidence type="ECO:0000313" key="6">
    <source>
        <dbReference type="Proteomes" id="UP000518316"/>
    </source>
</evidence>
<evidence type="ECO:0000259" key="3">
    <source>
        <dbReference type="Pfam" id="PF13240"/>
    </source>
</evidence>
<proteinExistence type="predicted"/>
<evidence type="ECO:0000256" key="2">
    <source>
        <dbReference type="SAM" id="Phobius"/>
    </source>
</evidence>
<keyword evidence="6" id="KW-1185">Reference proteome</keyword>
<evidence type="ECO:0000313" key="7">
    <source>
        <dbReference type="Proteomes" id="UP000547628"/>
    </source>
</evidence>
<dbReference type="InterPro" id="IPR026870">
    <property type="entry name" value="Zinc_ribbon_dom"/>
</dbReference>
<name>A0A7W3TTG7_9LACO</name>
<feature type="compositionally biased region" description="Low complexity" evidence="1">
    <location>
        <begin position="78"/>
        <end position="87"/>
    </location>
</feature>
<sequence>MKKKYCPQCGTQQPADAKFCSKCGYDFGNLLSRRSQRRPNNKWRKRIILISIIVVILVISGVIIGQRNNHYASHDVSEASSSMTSGSTDQATSASEDNETNAQSQPQSSGNALSTNIGPKVSAAAITYYAVKTDTPWQDFFAFDKNEGITVRLSTDRDLLDKLTEKGQGMAYEVFGNHDANEDSDPEFVYTIDKDDDINIYYLSHRSDADSYDPVTTVSRQEIVDYLNTHHYANATQQLGEKVIIEK</sequence>
<feature type="compositionally biased region" description="Polar residues" evidence="1">
    <location>
        <begin position="88"/>
        <end position="115"/>
    </location>
</feature>
<dbReference type="AlphaFoldDB" id="A0A7W3TTG7"/>
<keyword evidence="2" id="KW-0472">Membrane</keyword>
<evidence type="ECO:0000313" key="4">
    <source>
        <dbReference type="EMBL" id="MBB1070590.1"/>
    </source>
</evidence>
<evidence type="ECO:0000313" key="5">
    <source>
        <dbReference type="EMBL" id="MBB1122819.1"/>
    </source>
</evidence>